<dbReference type="Pfam" id="PF10272">
    <property type="entry name" value="Tmpp129"/>
    <property type="match status" value="1"/>
</dbReference>
<comment type="similarity">
    <text evidence="2">Belongs to the TMEM129 family.</text>
</comment>
<reference evidence="8" key="1">
    <citation type="submission" date="2024-02" db="UniProtKB">
        <authorList>
            <consortium name="WormBaseParasite"/>
        </authorList>
    </citation>
    <scope>IDENTIFICATION</scope>
</reference>
<evidence type="ECO:0000256" key="3">
    <source>
        <dbReference type="ARBA" id="ARBA00022692"/>
    </source>
</evidence>
<dbReference type="GO" id="GO:0005783">
    <property type="term" value="C:endoplasmic reticulum"/>
    <property type="evidence" value="ECO:0007669"/>
    <property type="project" value="TreeGrafter"/>
</dbReference>
<dbReference type="InterPro" id="IPR018801">
    <property type="entry name" value="TM129"/>
</dbReference>
<evidence type="ECO:0000256" key="2">
    <source>
        <dbReference type="ARBA" id="ARBA00007332"/>
    </source>
</evidence>
<feature type="transmembrane region" description="Helical" evidence="6">
    <location>
        <begin position="95"/>
        <end position="115"/>
    </location>
</feature>
<accession>A0AAF3EEG4</accession>
<keyword evidence="7" id="KW-1185">Reference proteome</keyword>
<evidence type="ECO:0000313" key="7">
    <source>
        <dbReference type="Proteomes" id="UP000887575"/>
    </source>
</evidence>
<keyword evidence="3 6" id="KW-0812">Transmembrane</keyword>
<dbReference type="PANTHER" id="PTHR31322">
    <property type="entry name" value="E3 UBIQUITIN-PROTEIN LIGASE TM129"/>
    <property type="match status" value="1"/>
</dbReference>
<dbReference type="GO" id="GO:0016567">
    <property type="term" value="P:protein ubiquitination"/>
    <property type="evidence" value="ECO:0007669"/>
    <property type="project" value="InterPro"/>
</dbReference>
<sequence length="368" mass="43014">MRDDYEIFIWSTITFGMTASLVIWPNDVLISNHLTIEELFHSYLGDQSKDPLEYNCRKIVLNQTILGCLPFVYSLITFFYSDLPTVSSRIPSTKLHYFTNISILILIGSLTYFFFHHNTKFTHLKPMKYLKLYSEDLTRIRAQLSTEFRNFFNFSVSLAYSSRIIISDSWVMNFNRYNFIIVNISDIQFEAVNAQQFALNETGEEVQYVSIRANILNRSIPHFFFRIKGTDFRDLQDKLTSRIEIAREIIFHVSPNERFVEVFQENVNENGTYPYPDTNSLESCIGCYATQANVKINQGCQQQGRQQCRQCFCRPMWCVSCLGRVFAGKQDQSHPEFWLNGQADCPTCRAIFCVRDVQMLRVNDEDNH</sequence>
<evidence type="ECO:0000256" key="1">
    <source>
        <dbReference type="ARBA" id="ARBA00004141"/>
    </source>
</evidence>
<protein>
    <submittedName>
        <fullName evidence="8">Transmembrane protein 129</fullName>
    </submittedName>
</protein>
<evidence type="ECO:0000256" key="6">
    <source>
        <dbReference type="SAM" id="Phobius"/>
    </source>
</evidence>
<feature type="transmembrane region" description="Helical" evidence="6">
    <location>
        <begin position="59"/>
        <end position="83"/>
    </location>
</feature>
<organism evidence="7 8">
    <name type="scientific">Mesorhabditis belari</name>
    <dbReference type="NCBI Taxonomy" id="2138241"/>
    <lineage>
        <taxon>Eukaryota</taxon>
        <taxon>Metazoa</taxon>
        <taxon>Ecdysozoa</taxon>
        <taxon>Nematoda</taxon>
        <taxon>Chromadorea</taxon>
        <taxon>Rhabditida</taxon>
        <taxon>Rhabditina</taxon>
        <taxon>Rhabditomorpha</taxon>
        <taxon>Rhabditoidea</taxon>
        <taxon>Rhabditidae</taxon>
        <taxon>Mesorhabditinae</taxon>
        <taxon>Mesorhabditis</taxon>
    </lineage>
</organism>
<evidence type="ECO:0000256" key="5">
    <source>
        <dbReference type="ARBA" id="ARBA00023136"/>
    </source>
</evidence>
<dbReference type="AlphaFoldDB" id="A0AAF3EEG4"/>
<evidence type="ECO:0000256" key="4">
    <source>
        <dbReference type="ARBA" id="ARBA00022989"/>
    </source>
</evidence>
<keyword evidence="4 6" id="KW-1133">Transmembrane helix</keyword>
<dbReference type="Proteomes" id="UP000887575">
    <property type="component" value="Unassembled WGS sequence"/>
</dbReference>
<keyword evidence="5 6" id="KW-0472">Membrane</keyword>
<feature type="transmembrane region" description="Helical" evidence="6">
    <location>
        <begin position="7"/>
        <end position="24"/>
    </location>
</feature>
<dbReference type="GO" id="GO:0016020">
    <property type="term" value="C:membrane"/>
    <property type="evidence" value="ECO:0007669"/>
    <property type="project" value="UniProtKB-SubCell"/>
</dbReference>
<comment type="subcellular location">
    <subcellularLocation>
        <location evidence="1">Membrane</location>
        <topology evidence="1">Multi-pass membrane protein</topology>
    </subcellularLocation>
</comment>
<proteinExistence type="inferred from homology"/>
<name>A0AAF3EEG4_9BILA</name>
<dbReference type="GO" id="GO:0061630">
    <property type="term" value="F:ubiquitin protein ligase activity"/>
    <property type="evidence" value="ECO:0007669"/>
    <property type="project" value="InterPro"/>
</dbReference>
<dbReference type="PANTHER" id="PTHR31322:SF2">
    <property type="entry name" value="E3 UBIQUITIN-PROTEIN LIGASE TM129"/>
    <property type="match status" value="1"/>
</dbReference>
<evidence type="ECO:0000313" key="8">
    <source>
        <dbReference type="WBParaSite" id="MBELARI_LOCUS12361"/>
    </source>
</evidence>
<dbReference type="WBParaSite" id="MBELARI_LOCUS12361">
    <property type="protein sequence ID" value="MBELARI_LOCUS12361"/>
    <property type="gene ID" value="MBELARI_LOCUS12361"/>
</dbReference>